<feature type="transmembrane region" description="Helical" evidence="6">
    <location>
        <begin position="80"/>
        <end position="102"/>
    </location>
</feature>
<dbReference type="Gene3D" id="1.20.1250.20">
    <property type="entry name" value="MFS general substrate transporter like domains"/>
    <property type="match status" value="1"/>
</dbReference>
<evidence type="ECO:0000256" key="5">
    <source>
        <dbReference type="ARBA" id="ARBA00023136"/>
    </source>
</evidence>
<dbReference type="RefSeq" id="WP_278058430.1">
    <property type="nucleotide sequence ID" value="NZ_CP121247.1"/>
</dbReference>
<feature type="transmembrane region" description="Helical" evidence="6">
    <location>
        <begin position="108"/>
        <end position="128"/>
    </location>
</feature>
<dbReference type="PROSITE" id="PS50850">
    <property type="entry name" value="MFS"/>
    <property type="match status" value="1"/>
</dbReference>
<feature type="transmembrane region" description="Helical" evidence="6">
    <location>
        <begin position="236"/>
        <end position="259"/>
    </location>
</feature>
<evidence type="ECO:0000313" key="8">
    <source>
        <dbReference type="EMBL" id="MDP9800895.1"/>
    </source>
</evidence>
<evidence type="ECO:0000256" key="6">
    <source>
        <dbReference type="SAM" id="Phobius"/>
    </source>
</evidence>
<evidence type="ECO:0000256" key="1">
    <source>
        <dbReference type="ARBA" id="ARBA00004651"/>
    </source>
</evidence>
<dbReference type="Proteomes" id="UP001235966">
    <property type="component" value="Unassembled WGS sequence"/>
</dbReference>
<feature type="transmembrane region" description="Helical" evidence="6">
    <location>
        <begin position="178"/>
        <end position="196"/>
    </location>
</feature>
<proteinExistence type="predicted"/>
<dbReference type="EMBL" id="JAUSQW010000001">
    <property type="protein sequence ID" value="MDP9800895.1"/>
    <property type="molecule type" value="Genomic_DNA"/>
</dbReference>
<evidence type="ECO:0000259" key="7">
    <source>
        <dbReference type="PROSITE" id="PS50850"/>
    </source>
</evidence>
<accession>A0ABT9NBL4</accession>
<keyword evidence="4 6" id="KW-1133">Transmembrane helix</keyword>
<reference evidence="8 9" key="1">
    <citation type="submission" date="2023-07" db="EMBL/GenBank/DDBJ databases">
        <title>Sequencing the genomes of 1000 actinobacteria strains.</title>
        <authorList>
            <person name="Klenk H.-P."/>
        </authorList>
    </citation>
    <scope>NUCLEOTIDE SEQUENCE [LARGE SCALE GENOMIC DNA]</scope>
    <source>
        <strain evidence="8 9">DSM 102162</strain>
    </source>
</reference>
<feature type="transmembrane region" description="Helical" evidence="6">
    <location>
        <begin position="393"/>
        <end position="413"/>
    </location>
</feature>
<keyword evidence="5 6" id="KW-0472">Membrane</keyword>
<feature type="transmembrane region" description="Helical" evidence="6">
    <location>
        <begin position="365"/>
        <end position="387"/>
    </location>
</feature>
<feature type="transmembrane region" description="Helical" evidence="6">
    <location>
        <begin position="307"/>
        <end position="324"/>
    </location>
</feature>
<keyword evidence="9" id="KW-1185">Reference proteome</keyword>
<feature type="transmembrane region" description="Helical" evidence="6">
    <location>
        <begin position="45"/>
        <end position="68"/>
    </location>
</feature>
<dbReference type="CDD" id="cd06173">
    <property type="entry name" value="MFS_MefA_like"/>
    <property type="match status" value="1"/>
</dbReference>
<evidence type="ECO:0000256" key="4">
    <source>
        <dbReference type="ARBA" id="ARBA00022989"/>
    </source>
</evidence>
<keyword evidence="3 6" id="KW-0812">Transmembrane</keyword>
<dbReference type="PANTHER" id="PTHR23513">
    <property type="entry name" value="INTEGRAL MEMBRANE EFFLUX PROTEIN-RELATED"/>
    <property type="match status" value="1"/>
</dbReference>
<name>A0ABT9NBL4_9ACTO</name>
<evidence type="ECO:0000313" key="9">
    <source>
        <dbReference type="Proteomes" id="UP001235966"/>
    </source>
</evidence>
<feature type="transmembrane region" description="Helical" evidence="6">
    <location>
        <begin position="149"/>
        <end position="172"/>
    </location>
</feature>
<evidence type="ECO:0000256" key="3">
    <source>
        <dbReference type="ARBA" id="ARBA00022692"/>
    </source>
</evidence>
<dbReference type="InterPro" id="IPR036259">
    <property type="entry name" value="MFS_trans_sf"/>
</dbReference>
<sequence length="423" mass="44780">MKLRESLGYSAFRRLLAVRLVSQTGDGLFQVGLATLLIFNPTKQATAWEIAVAFAILLAPFTLVGPFAGPLLDRWRRRNVLVWGNAIRLLLAGLLAVLVETVGDTPVVYVFALATLGVNRFLLAGLSASLPHTLPLRLYLIANSITPTLGSLMAAVGGGLGALLALVLPAGWTSGGTLVASAAVFGIASALAAMFFDAGALGPHHQHAGSTWRDVRKVVGDMVAGARYLHRRRSPVHALGAIAAHRFFYGFNFVALIVISRHLLADPSDAAAGFAQFAIVGGVSFVGNALAVVGTPVANTVMSAATWVRWCLAIAAVSQFMIATTWHTPWLYIAAVILGFSAQGSKIAVDTIVQAETEDRYRGRAFAFYDMAFNTAFICAALVAALVLPTSGWSRPVFVVAGVAYCLLALAYARTDVGNRNSR</sequence>
<keyword evidence="2" id="KW-1003">Cell membrane</keyword>
<feature type="domain" description="Major facilitator superfamily (MFS) profile" evidence="7">
    <location>
        <begin position="238"/>
        <end position="423"/>
    </location>
</feature>
<gene>
    <name evidence="8" type="ORF">J2S49_000971</name>
</gene>
<feature type="transmembrane region" description="Helical" evidence="6">
    <location>
        <begin position="271"/>
        <end position="295"/>
    </location>
</feature>
<dbReference type="PANTHER" id="PTHR23513:SF17">
    <property type="entry name" value="MEMBRANE PROTEIN"/>
    <property type="match status" value="1"/>
</dbReference>
<comment type="subcellular location">
    <subcellularLocation>
        <location evidence="1">Cell membrane</location>
        <topology evidence="1">Multi-pass membrane protein</topology>
    </subcellularLocation>
</comment>
<feature type="transmembrane region" description="Helical" evidence="6">
    <location>
        <begin position="330"/>
        <end position="353"/>
    </location>
</feature>
<dbReference type="InterPro" id="IPR011701">
    <property type="entry name" value="MFS"/>
</dbReference>
<comment type="caution">
    <text evidence="8">The sequence shown here is derived from an EMBL/GenBank/DDBJ whole genome shotgun (WGS) entry which is preliminary data.</text>
</comment>
<evidence type="ECO:0000256" key="2">
    <source>
        <dbReference type="ARBA" id="ARBA00022475"/>
    </source>
</evidence>
<dbReference type="InterPro" id="IPR020846">
    <property type="entry name" value="MFS_dom"/>
</dbReference>
<dbReference type="SUPFAM" id="SSF103473">
    <property type="entry name" value="MFS general substrate transporter"/>
    <property type="match status" value="1"/>
</dbReference>
<organism evidence="8 9">
    <name type="scientific">Arcanobacterium wilhelmae</name>
    <dbReference type="NCBI Taxonomy" id="1803177"/>
    <lineage>
        <taxon>Bacteria</taxon>
        <taxon>Bacillati</taxon>
        <taxon>Actinomycetota</taxon>
        <taxon>Actinomycetes</taxon>
        <taxon>Actinomycetales</taxon>
        <taxon>Actinomycetaceae</taxon>
        <taxon>Arcanobacterium</taxon>
    </lineage>
</organism>
<dbReference type="Pfam" id="PF07690">
    <property type="entry name" value="MFS_1"/>
    <property type="match status" value="1"/>
</dbReference>
<protein>
    <submittedName>
        <fullName evidence="8">MFS family permease</fullName>
    </submittedName>
</protein>